<comment type="caution">
    <text evidence="1">The sequence shown here is derived from an EMBL/GenBank/DDBJ whole genome shotgun (WGS) entry which is preliminary data.</text>
</comment>
<sequence length="503" mass="56750">MFSKLLSLIKGVIRKLIPYKDIEQVEHIESPLSPEMINAMDDWYLLYLNKAPWLSDESVKSRNLPAFISSELARSITLELDWNITGKDADGNTQDAEGAELSNPRSEFLKKEFKRCIAKLREKLEQGLASGGMTVRPYPKDGHIYFDWTMAWGLYPLSFGDEGQLTDVIFRDTYTEGKTVYTRLERHRVEGENVRITQRAFKSNMRDSIGTEIPIKSVPQWSSLEPEAVVENTEGQLFGWYKVAAANCIDIDSPMGVSCFAKARDVIKEVDKQYSRLLWEYEGSELAIDVDPMVLRPKKDGKGEEMPHLNQRLFRGVDRGTDDSYDVFSPAIRDASLISGLNKLYESVEDLCGLSRGTISNAAVEAKTATELKINRQRSYSTVSDNQKALETCLRDVVRAMDKFATIYNLAPEGDYDISFSWDDSIVTDTEQQTNERLMLLNAGLISKAEMREWYFGETKAQAKAAIQAVADEQSESLESMLPAVEKQQQIQQAQKAAASATE</sequence>
<dbReference type="InterPro" id="IPR021145">
    <property type="entry name" value="Portal_protein_SPP1_Gp6-like"/>
</dbReference>
<organism evidence="1 2">
    <name type="scientific">Agathobacter rectalis</name>
    <dbReference type="NCBI Taxonomy" id="39491"/>
    <lineage>
        <taxon>Bacteria</taxon>
        <taxon>Bacillati</taxon>
        <taxon>Bacillota</taxon>
        <taxon>Clostridia</taxon>
        <taxon>Lachnospirales</taxon>
        <taxon>Lachnospiraceae</taxon>
        <taxon>Agathobacter</taxon>
    </lineage>
</organism>
<dbReference type="AlphaFoldDB" id="A0A6L5T8J5"/>
<reference evidence="1 2" key="1">
    <citation type="journal article" date="2019" name="Nat. Med.">
        <title>A library of human gut bacterial isolates paired with longitudinal multiomics data enables mechanistic microbiome research.</title>
        <authorList>
            <person name="Poyet M."/>
            <person name="Groussin M."/>
            <person name="Gibbons S.M."/>
            <person name="Avila-Pacheco J."/>
            <person name="Jiang X."/>
            <person name="Kearney S.M."/>
            <person name="Perrotta A.R."/>
            <person name="Berdy B."/>
            <person name="Zhao S."/>
            <person name="Lieberman T.D."/>
            <person name="Swanson P.K."/>
            <person name="Smith M."/>
            <person name="Roesemann S."/>
            <person name="Alexander J.E."/>
            <person name="Rich S.A."/>
            <person name="Livny J."/>
            <person name="Vlamakis H."/>
            <person name="Clish C."/>
            <person name="Bullock K."/>
            <person name="Deik A."/>
            <person name="Scott J."/>
            <person name="Pierce K.A."/>
            <person name="Xavier R.J."/>
            <person name="Alm E.J."/>
        </authorList>
    </citation>
    <scope>NUCLEOTIDE SEQUENCE [LARGE SCALE GENOMIC DNA]</scope>
    <source>
        <strain evidence="1 2">BIOML-A11</strain>
    </source>
</reference>
<evidence type="ECO:0000313" key="1">
    <source>
        <dbReference type="EMBL" id="MSC60108.1"/>
    </source>
</evidence>
<evidence type="ECO:0000313" key="2">
    <source>
        <dbReference type="Proteomes" id="UP000479563"/>
    </source>
</evidence>
<dbReference type="Pfam" id="PF05133">
    <property type="entry name" value="SPP1_portal"/>
    <property type="match status" value="1"/>
</dbReference>
<dbReference type="RefSeq" id="WP_154266924.1">
    <property type="nucleotide sequence ID" value="NZ_WKQP01000010.1"/>
</dbReference>
<name>A0A6L5T8J5_9FIRM</name>
<dbReference type="EMBL" id="WKQP01000010">
    <property type="protein sequence ID" value="MSC60108.1"/>
    <property type="molecule type" value="Genomic_DNA"/>
</dbReference>
<protein>
    <submittedName>
        <fullName evidence="1">Phage portal protein</fullName>
    </submittedName>
</protein>
<dbReference type="Proteomes" id="UP000479563">
    <property type="component" value="Unassembled WGS sequence"/>
</dbReference>
<accession>A0A6L5T8J5</accession>
<proteinExistence type="predicted"/>
<gene>
    <name evidence="1" type="ORF">GKE07_07840</name>
</gene>